<dbReference type="EMBL" id="FQZF01000069">
    <property type="protein sequence ID" value="SHK51178.1"/>
    <property type="molecule type" value="Genomic_DNA"/>
</dbReference>
<sequence>MALVVDASVGLKWVLEEPDSHLAQALATGGEELLLPDFWLGEATNVLWLQVRRRALTAEEAREGLALLQAQVEPTSTTGLDLHSVALDIGLATNHSTYDTLYLAFAIAMGARGVVVSDAPFVRDMKRHPDPLVAGMVIPLSSWAEEQGLTGQDG</sequence>
<proteinExistence type="predicted"/>
<dbReference type="Proteomes" id="UP000184387">
    <property type="component" value="Unassembled WGS sequence"/>
</dbReference>
<evidence type="ECO:0000256" key="1">
    <source>
        <dbReference type="ARBA" id="ARBA00022842"/>
    </source>
</evidence>
<keyword evidence="1" id="KW-0460">Magnesium</keyword>
<evidence type="ECO:0000313" key="4">
    <source>
        <dbReference type="Proteomes" id="UP000184387"/>
    </source>
</evidence>
<evidence type="ECO:0000259" key="2">
    <source>
        <dbReference type="Pfam" id="PF01850"/>
    </source>
</evidence>
<dbReference type="PANTHER" id="PTHR35901:SF1">
    <property type="entry name" value="EXONUCLEASE VAPC9"/>
    <property type="match status" value="1"/>
</dbReference>
<gene>
    <name evidence="3" type="ORF">SAMN02745194_05066</name>
</gene>
<evidence type="ECO:0000313" key="3">
    <source>
        <dbReference type="EMBL" id="SHK51178.1"/>
    </source>
</evidence>
<dbReference type="Gene3D" id="3.40.50.1010">
    <property type="entry name" value="5'-nuclease"/>
    <property type="match status" value="1"/>
</dbReference>
<reference evidence="3 4" key="1">
    <citation type="submission" date="2016-11" db="EMBL/GenBank/DDBJ databases">
        <authorList>
            <person name="Jaros S."/>
            <person name="Januszkiewicz K."/>
            <person name="Wedrychowicz H."/>
        </authorList>
    </citation>
    <scope>NUCLEOTIDE SEQUENCE [LARGE SCALE GENOMIC DNA]</scope>
    <source>
        <strain evidence="3 4">DSM 14916</strain>
    </source>
</reference>
<keyword evidence="4" id="KW-1185">Reference proteome</keyword>
<dbReference type="InterPro" id="IPR044153">
    <property type="entry name" value="PIN_Pae0151-like"/>
</dbReference>
<organism evidence="3 4">
    <name type="scientific">Muricoccus roseus</name>
    <dbReference type="NCBI Taxonomy" id="198092"/>
    <lineage>
        <taxon>Bacteria</taxon>
        <taxon>Pseudomonadati</taxon>
        <taxon>Pseudomonadota</taxon>
        <taxon>Alphaproteobacteria</taxon>
        <taxon>Acetobacterales</taxon>
        <taxon>Roseomonadaceae</taxon>
        <taxon>Muricoccus</taxon>
    </lineage>
</organism>
<feature type="domain" description="PIN" evidence="2">
    <location>
        <begin position="4"/>
        <end position="118"/>
    </location>
</feature>
<dbReference type="PANTHER" id="PTHR35901">
    <property type="entry name" value="RIBONUCLEASE VAPC3"/>
    <property type="match status" value="1"/>
</dbReference>
<dbReference type="AlphaFoldDB" id="A0A1M6T2Y2"/>
<accession>A0A1M6T2Y2</accession>
<dbReference type="InterPro" id="IPR002716">
    <property type="entry name" value="PIN_dom"/>
</dbReference>
<dbReference type="InterPro" id="IPR051619">
    <property type="entry name" value="TypeII_TA_RNase_PINc/VapC"/>
</dbReference>
<dbReference type="SUPFAM" id="SSF88723">
    <property type="entry name" value="PIN domain-like"/>
    <property type="match status" value="1"/>
</dbReference>
<protein>
    <submittedName>
        <fullName evidence="3">Predicted nucleic acid-binding protein, contains PIN domain</fullName>
    </submittedName>
</protein>
<dbReference type="CDD" id="cd09873">
    <property type="entry name" value="PIN_Pae0151-like"/>
    <property type="match status" value="1"/>
</dbReference>
<name>A0A1M6T2Y2_9PROT</name>
<dbReference type="Pfam" id="PF01850">
    <property type="entry name" value="PIN"/>
    <property type="match status" value="1"/>
</dbReference>
<dbReference type="InterPro" id="IPR029060">
    <property type="entry name" value="PIN-like_dom_sf"/>
</dbReference>